<dbReference type="Gene3D" id="2.160.10.10">
    <property type="entry name" value="Hexapeptide repeat proteins"/>
    <property type="match status" value="1"/>
</dbReference>
<evidence type="ECO:0000256" key="18">
    <source>
        <dbReference type="HAMAP-Rule" id="MF_01631"/>
    </source>
</evidence>
<dbReference type="GO" id="GO:0071555">
    <property type="term" value="P:cell wall organization"/>
    <property type="evidence" value="ECO:0007669"/>
    <property type="project" value="UniProtKB-KW"/>
</dbReference>
<comment type="pathway">
    <text evidence="18">Nucleotide-sugar biosynthesis; UDP-N-acetyl-alpha-D-glucosamine biosynthesis; N-acetyl-alpha-D-glucosamine 1-phosphate from alpha-D-glucosamine 6-phosphate (route II): step 2/2.</text>
</comment>
<dbReference type="InterPro" id="IPR005882">
    <property type="entry name" value="Bifunctional_GlmU"/>
</dbReference>
<evidence type="ECO:0000256" key="5">
    <source>
        <dbReference type="ARBA" id="ARBA00022679"/>
    </source>
</evidence>
<evidence type="ECO:0000256" key="10">
    <source>
        <dbReference type="ARBA" id="ARBA00022960"/>
    </source>
</evidence>
<dbReference type="InterPro" id="IPR001451">
    <property type="entry name" value="Hexapep"/>
</dbReference>
<feature type="binding site" evidence="18">
    <location>
        <position position="407"/>
    </location>
    <ligand>
        <name>acetyl-CoA</name>
        <dbReference type="ChEBI" id="CHEBI:57288"/>
    </ligand>
</feature>
<evidence type="ECO:0000256" key="7">
    <source>
        <dbReference type="ARBA" id="ARBA00022723"/>
    </source>
</evidence>
<feature type="binding site" evidence="18">
    <location>
        <position position="389"/>
    </location>
    <ligand>
        <name>acetyl-CoA</name>
        <dbReference type="ChEBI" id="CHEBI:57288"/>
    </ligand>
</feature>
<dbReference type="GO" id="GO:0005737">
    <property type="term" value="C:cytoplasm"/>
    <property type="evidence" value="ECO:0007669"/>
    <property type="project" value="UniProtKB-SubCell"/>
</dbReference>
<dbReference type="Pfam" id="PF12804">
    <property type="entry name" value="NTP_transf_3"/>
    <property type="match status" value="1"/>
</dbReference>
<dbReference type="Gene3D" id="3.90.550.10">
    <property type="entry name" value="Spore Coat Polysaccharide Biosynthesis Protein SpsA, Chain A"/>
    <property type="match status" value="1"/>
</dbReference>
<feature type="binding site" evidence="18">
    <location>
        <position position="110"/>
    </location>
    <ligand>
        <name>Mg(2+)</name>
        <dbReference type="ChEBI" id="CHEBI:18420"/>
    </ligand>
</feature>
<dbReference type="GO" id="GO:0003977">
    <property type="term" value="F:UDP-N-acetylglucosamine diphosphorylase activity"/>
    <property type="evidence" value="ECO:0007669"/>
    <property type="project" value="UniProtKB-UniRule"/>
</dbReference>
<dbReference type="SUPFAM" id="SSF51161">
    <property type="entry name" value="Trimeric LpxA-like enzymes"/>
    <property type="match status" value="1"/>
</dbReference>
<evidence type="ECO:0000256" key="4">
    <source>
        <dbReference type="ARBA" id="ARBA00022490"/>
    </source>
</evidence>
<feature type="binding site" evidence="18">
    <location>
        <begin position="13"/>
        <end position="16"/>
    </location>
    <ligand>
        <name>UDP-N-acetyl-alpha-D-glucosamine</name>
        <dbReference type="ChEBI" id="CHEBI:57705"/>
    </ligand>
</feature>
<feature type="binding site" evidence="18">
    <location>
        <position position="317"/>
    </location>
    <ligand>
        <name>UDP-N-acetyl-alpha-D-glucosamine</name>
        <dbReference type="ChEBI" id="CHEBI:57705"/>
    </ligand>
</feature>
<feature type="region of interest" description="N-acetyltransferase" evidence="18">
    <location>
        <begin position="252"/>
        <end position="459"/>
    </location>
</feature>
<feature type="region of interest" description="Pyrophosphorylase" evidence="18">
    <location>
        <begin position="1"/>
        <end position="230"/>
    </location>
</feature>
<feature type="binding site" evidence="18">
    <location>
        <position position="364"/>
    </location>
    <ligand>
        <name>acetyl-CoA</name>
        <dbReference type="ChEBI" id="CHEBI:57288"/>
    </ligand>
</feature>
<comment type="catalytic activity">
    <reaction evidence="16 18">
        <text>N-acetyl-alpha-D-glucosamine 1-phosphate + UTP + H(+) = UDP-N-acetyl-alpha-D-glucosamine + diphosphate</text>
        <dbReference type="Rhea" id="RHEA:13509"/>
        <dbReference type="ChEBI" id="CHEBI:15378"/>
        <dbReference type="ChEBI" id="CHEBI:33019"/>
        <dbReference type="ChEBI" id="CHEBI:46398"/>
        <dbReference type="ChEBI" id="CHEBI:57705"/>
        <dbReference type="ChEBI" id="CHEBI:57776"/>
        <dbReference type="EC" id="2.7.7.23"/>
    </reaction>
</comment>
<evidence type="ECO:0000256" key="3">
    <source>
        <dbReference type="ARBA" id="ARBA00007947"/>
    </source>
</evidence>
<evidence type="ECO:0000256" key="14">
    <source>
        <dbReference type="ARBA" id="ARBA00023316"/>
    </source>
</evidence>
<dbReference type="SUPFAM" id="SSF53448">
    <property type="entry name" value="Nucleotide-diphospho-sugar transferases"/>
    <property type="match status" value="1"/>
</dbReference>
<keyword evidence="10 18" id="KW-0133">Cell shape</keyword>
<feature type="binding site" evidence="18">
    <location>
        <position position="361"/>
    </location>
    <ligand>
        <name>UDP-N-acetyl-alpha-D-glucosamine</name>
        <dbReference type="ChEBI" id="CHEBI:57705"/>
    </ligand>
</feature>
<feature type="binding site" evidence="18">
    <location>
        <position position="228"/>
    </location>
    <ligand>
        <name>UDP-N-acetyl-alpha-D-glucosamine</name>
        <dbReference type="ChEBI" id="CHEBI:57705"/>
    </ligand>
</feature>
<evidence type="ECO:0000256" key="1">
    <source>
        <dbReference type="ARBA" id="ARBA00004496"/>
    </source>
</evidence>
<keyword evidence="5 18" id="KW-0808">Transferase</keyword>
<evidence type="ECO:0000313" key="20">
    <source>
        <dbReference type="EMBL" id="WEK39549.1"/>
    </source>
</evidence>
<dbReference type="Pfam" id="PF00132">
    <property type="entry name" value="Hexapep"/>
    <property type="match status" value="1"/>
</dbReference>
<dbReference type="GO" id="GO:0008360">
    <property type="term" value="P:regulation of cell shape"/>
    <property type="evidence" value="ECO:0007669"/>
    <property type="project" value="UniProtKB-KW"/>
</dbReference>
<feature type="binding site" evidence="18">
    <location>
        <position position="156"/>
    </location>
    <ligand>
        <name>UDP-N-acetyl-alpha-D-glucosamine</name>
        <dbReference type="ChEBI" id="CHEBI:57705"/>
    </ligand>
</feature>
<dbReference type="InterPro" id="IPR050065">
    <property type="entry name" value="GlmU-like"/>
</dbReference>
<keyword evidence="11 18" id="KW-0573">Peptidoglycan synthesis</keyword>
<dbReference type="GO" id="GO:0016020">
    <property type="term" value="C:membrane"/>
    <property type="evidence" value="ECO:0007669"/>
    <property type="project" value="GOC"/>
</dbReference>
<dbReference type="InterPro" id="IPR038009">
    <property type="entry name" value="GlmU_C_LbH"/>
</dbReference>
<comment type="pathway">
    <text evidence="18">Nucleotide-sugar biosynthesis; UDP-N-acetyl-alpha-D-glucosamine biosynthesis; UDP-N-acetyl-alpha-D-glucosamine from N-acetyl-alpha-D-glucosamine 1-phosphate: step 1/1.</text>
</comment>
<dbReference type="PANTHER" id="PTHR43584:SF3">
    <property type="entry name" value="BIFUNCTIONAL PROTEIN GLMU"/>
    <property type="match status" value="1"/>
</dbReference>
<comment type="subcellular location">
    <subcellularLocation>
        <location evidence="1 18">Cytoplasm</location>
    </subcellularLocation>
</comment>
<comment type="pathway">
    <text evidence="18">Bacterial outer membrane biogenesis; LPS lipid A biosynthesis.</text>
</comment>
<evidence type="ECO:0000259" key="19">
    <source>
        <dbReference type="Pfam" id="PF12804"/>
    </source>
</evidence>
<feature type="domain" description="MobA-like NTP transferase" evidence="19">
    <location>
        <begin position="10"/>
        <end position="125"/>
    </location>
</feature>
<name>A0AAJ5WY22_9CAUL</name>
<evidence type="ECO:0000256" key="11">
    <source>
        <dbReference type="ARBA" id="ARBA00022984"/>
    </source>
</evidence>
<keyword evidence="7 18" id="KW-0479">Metal-binding</keyword>
<evidence type="ECO:0000313" key="21">
    <source>
        <dbReference type="Proteomes" id="UP001213664"/>
    </source>
</evidence>
<dbReference type="InterPro" id="IPR011004">
    <property type="entry name" value="Trimer_LpxA-like_sf"/>
</dbReference>
<feature type="binding site" evidence="18">
    <location>
        <begin position="108"/>
        <end position="110"/>
    </location>
    <ligand>
        <name>UDP-N-acetyl-alpha-D-glucosamine</name>
        <dbReference type="ChEBI" id="CHEBI:57705"/>
    </ligand>
</feature>
<feature type="binding site" evidence="18">
    <location>
        <begin position="85"/>
        <end position="86"/>
    </location>
    <ligand>
        <name>UDP-N-acetyl-alpha-D-glucosamine</name>
        <dbReference type="ChEBI" id="CHEBI:57705"/>
    </ligand>
</feature>
<dbReference type="InterPro" id="IPR018357">
    <property type="entry name" value="Hexapep_transf_CS"/>
</dbReference>
<dbReference type="CDD" id="cd03353">
    <property type="entry name" value="LbH_GlmU_C"/>
    <property type="match status" value="1"/>
</dbReference>
<comment type="function">
    <text evidence="17 18">Catalyzes the last two sequential reactions in the de novo biosynthetic pathway for UDP-N-acetylglucosamine (UDP-GlcNAc). The C-terminal domain catalyzes the transfer of acetyl group from acetyl coenzyme A to glucosamine-1-phosphate (GlcN-1-P) to produce N-acetylglucosamine-1-phosphate (GlcNAc-1-P), which is converted into UDP-GlcNAc by the transfer of uridine 5-monophosphate (from uridine 5-triphosphate), a reaction catalyzed by the N-terminal domain.</text>
</comment>
<comment type="similarity">
    <text evidence="3 18">In the N-terminal section; belongs to the N-acetylglucosamine-1-phosphate uridyltransferase family.</text>
</comment>
<keyword evidence="12 18" id="KW-0511">Multifunctional enzyme</keyword>
<feature type="binding site" evidence="18">
    <location>
        <position position="27"/>
    </location>
    <ligand>
        <name>UDP-N-acetyl-alpha-D-glucosamine</name>
        <dbReference type="ChEBI" id="CHEBI:57705"/>
    </ligand>
</feature>
<reference evidence="20" key="1">
    <citation type="submission" date="2023-03" db="EMBL/GenBank/DDBJ databases">
        <title>Andean soil-derived lignocellulolytic bacterial consortium as a source of novel taxa and putative plastic-active enzymes.</title>
        <authorList>
            <person name="Diaz-Garcia L."/>
            <person name="Chuvochina M."/>
            <person name="Feuerriegel G."/>
            <person name="Bunk B."/>
            <person name="Sproer C."/>
            <person name="Streit W.R."/>
            <person name="Rodriguez L.M."/>
            <person name="Overmann J."/>
            <person name="Jimenez D.J."/>
        </authorList>
    </citation>
    <scope>NUCLEOTIDE SEQUENCE</scope>
    <source>
        <strain evidence="20">MAG 833</strain>
    </source>
</reference>
<dbReference type="InterPro" id="IPR029044">
    <property type="entry name" value="Nucleotide-diphossugar_trans"/>
</dbReference>
<feature type="binding site" evidence="18">
    <location>
        <position position="142"/>
    </location>
    <ligand>
        <name>UDP-N-acetyl-alpha-D-glucosamine</name>
        <dbReference type="ChEBI" id="CHEBI:57705"/>
    </ligand>
</feature>
<dbReference type="HAMAP" id="MF_01631">
    <property type="entry name" value="GlmU"/>
    <property type="match status" value="1"/>
</dbReference>
<feature type="region of interest" description="Linker" evidence="18">
    <location>
        <begin position="231"/>
        <end position="251"/>
    </location>
</feature>
<dbReference type="CDD" id="cd02540">
    <property type="entry name" value="GT2_GlmU_N_bac"/>
    <property type="match status" value="1"/>
</dbReference>
<dbReference type="GO" id="GO:0019134">
    <property type="term" value="F:glucosamine-1-phosphate N-acetyltransferase activity"/>
    <property type="evidence" value="ECO:0007669"/>
    <property type="project" value="UniProtKB-UniRule"/>
</dbReference>
<feature type="binding site" evidence="18">
    <location>
        <begin position="370"/>
        <end position="371"/>
    </location>
    <ligand>
        <name>acetyl-CoA</name>
        <dbReference type="ChEBI" id="CHEBI:57288"/>
    </ligand>
</feature>
<dbReference type="Proteomes" id="UP001213664">
    <property type="component" value="Chromosome"/>
</dbReference>
<evidence type="ECO:0000256" key="15">
    <source>
        <dbReference type="ARBA" id="ARBA00048247"/>
    </source>
</evidence>
<feature type="binding site" evidence="18">
    <location>
        <position position="80"/>
    </location>
    <ligand>
        <name>UDP-N-acetyl-alpha-D-glucosamine</name>
        <dbReference type="ChEBI" id="CHEBI:57705"/>
    </ligand>
</feature>
<feature type="binding site" evidence="18">
    <location>
        <position position="228"/>
    </location>
    <ligand>
        <name>Mg(2+)</name>
        <dbReference type="ChEBI" id="CHEBI:18420"/>
    </ligand>
</feature>
<dbReference type="NCBIfam" id="NF010933">
    <property type="entry name" value="PRK14353.1"/>
    <property type="match status" value="1"/>
</dbReference>
<dbReference type="GO" id="GO:0009252">
    <property type="term" value="P:peptidoglycan biosynthetic process"/>
    <property type="evidence" value="ECO:0007669"/>
    <property type="project" value="UniProtKB-UniRule"/>
</dbReference>
<keyword evidence="13 18" id="KW-0012">Acyltransferase</keyword>
<comment type="cofactor">
    <cofactor evidence="18">
        <name>Mg(2+)</name>
        <dbReference type="ChEBI" id="CHEBI:18420"/>
    </cofactor>
    <text evidence="18">Binds 1 Mg(2+) ion per subunit.</text>
</comment>
<sequence length="459" mass="46981">MTRQTRARAAIILAAGQGTRMKSPLPKVLHPVAHRAMLDHAIDAAEGLGCERIVVVVGAHSPEVRAHVVRRLGEAAIAVQDPPLGTGHAVRAAEQALAGFDGEVVVTYGDVPLLKAADIAPVFNADGVTVIGFEARDPGAYGRLILDGDALTAITEAKEASAEVLAVTACNSGVMAAPAALLFALLADVTNDNAKGEYYLTDVVELARKGGHPTRAVFAAEDAVMGVNSQAELAQAEALFQQVQRETFLAAGVTMSAPDTVHFAWDTQVGGGTVIEPFVVFGPGAAVEGGARIRSFSHIEGARVGPGAEVGPYARLRPGANLAEGVKIGNFVEVKNVAMAKGAKANHLSYLGDGAVGAGANIGAGTIFCNYDGFNKDRTEIGAGAFVGSNSSLVAPVRIGDGALIASGSVVTEDVPADALAFGRARQTIKPDAAAAFRETAKARKAAAKAAQSKSDPSK</sequence>
<dbReference type="GO" id="GO:0000287">
    <property type="term" value="F:magnesium ion binding"/>
    <property type="evidence" value="ECO:0007669"/>
    <property type="project" value="UniProtKB-UniRule"/>
</dbReference>
<organism evidence="20 21">
    <name type="scientific">Candidatus Brevundimonas colombiensis</name>
    <dbReference type="NCBI Taxonomy" id="3121376"/>
    <lineage>
        <taxon>Bacteria</taxon>
        <taxon>Pseudomonadati</taxon>
        <taxon>Pseudomonadota</taxon>
        <taxon>Alphaproteobacteria</taxon>
        <taxon>Caulobacterales</taxon>
        <taxon>Caulobacteraceae</taxon>
        <taxon>Brevundimonas</taxon>
    </lineage>
</organism>
<evidence type="ECO:0000256" key="2">
    <source>
        <dbReference type="ARBA" id="ARBA00007707"/>
    </source>
</evidence>
<dbReference type="EMBL" id="CP119326">
    <property type="protein sequence ID" value="WEK39549.1"/>
    <property type="molecule type" value="Genomic_DNA"/>
</dbReference>
<comment type="catalytic activity">
    <reaction evidence="15 18">
        <text>alpha-D-glucosamine 1-phosphate + acetyl-CoA = N-acetyl-alpha-D-glucosamine 1-phosphate + CoA + H(+)</text>
        <dbReference type="Rhea" id="RHEA:13725"/>
        <dbReference type="ChEBI" id="CHEBI:15378"/>
        <dbReference type="ChEBI" id="CHEBI:57287"/>
        <dbReference type="ChEBI" id="CHEBI:57288"/>
        <dbReference type="ChEBI" id="CHEBI:57776"/>
        <dbReference type="ChEBI" id="CHEBI:58516"/>
        <dbReference type="EC" id="2.3.1.157"/>
    </reaction>
</comment>
<dbReference type="AlphaFoldDB" id="A0AAJ5WY22"/>
<evidence type="ECO:0000256" key="16">
    <source>
        <dbReference type="ARBA" id="ARBA00048493"/>
    </source>
</evidence>
<dbReference type="EC" id="2.3.1.157" evidence="18"/>
<dbReference type="GO" id="GO:0009245">
    <property type="term" value="P:lipid A biosynthetic process"/>
    <property type="evidence" value="ECO:0007669"/>
    <property type="project" value="UniProtKB-UniRule"/>
</dbReference>
<keyword evidence="9 18" id="KW-0460">Magnesium</keyword>
<keyword evidence="8 18" id="KW-0677">Repeat</keyword>
<gene>
    <name evidence="18 20" type="primary">glmU</name>
    <name evidence="20" type="ORF">P0Y50_13555</name>
</gene>
<dbReference type="NCBIfam" id="TIGR01173">
    <property type="entry name" value="glmU"/>
    <property type="match status" value="1"/>
</dbReference>
<evidence type="ECO:0000256" key="6">
    <source>
        <dbReference type="ARBA" id="ARBA00022695"/>
    </source>
</evidence>
<comment type="subunit">
    <text evidence="18">Homotrimer.</text>
</comment>
<feature type="binding site" evidence="18">
    <location>
        <position position="171"/>
    </location>
    <ligand>
        <name>UDP-N-acetyl-alpha-D-glucosamine</name>
        <dbReference type="ChEBI" id="CHEBI:57705"/>
    </ligand>
</feature>
<evidence type="ECO:0000256" key="13">
    <source>
        <dbReference type="ARBA" id="ARBA00023315"/>
    </source>
</evidence>
<dbReference type="EC" id="2.7.7.23" evidence="18"/>
<feature type="binding site" evidence="18">
    <location>
        <position position="424"/>
    </location>
    <ligand>
        <name>acetyl-CoA</name>
        <dbReference type="ChEBI" id="CHEBI:57288"/>
    </ligand>
</feature>
<feature type="active site" description="Proton acceptor" evidence="18">
    <location>
        <position position="347"/>
    </location>
</feature>
<evidence type="ECO:0000256" key="17">
    <source>
        <dbReference type="ARBA" id="ARBA00049628"/>
    </source>
</evidence>
<keyword evidence="6 18" id="KW-0548">Nucleotidyltransferase</keyword>
<dbReference type="GO" id="GO:0000902">
    <property type="term" value="P:cell morphogenesis"/>
    <property type="evidence" value="ECO:0007669"/>
    <property type="project" value="UniProtKB-UniRule"/>
</dbReference>
<protein>
    <recommendedName>
        <fullName evidence="18">Bifunctional protein GlmU</fullName>
    </recommendedName>
    <domain>
        <recommendedName>
            <fullName evidence="18">UDP-N-acetylglucosamine pyrophosphorylase</fullName>
            <ecNumber evidence="18">2.7.7.23</ecNumber>
        </recommendedName>
        <alternativeName>
            <fullName evidence="18">N-acetylglucosamine-1-phosphate uridyltransferase</fullName>
        </alternativeName>
    </domain>
    <domain>
        <recommendedName>
            <fullName evidence="18">Glucosamine-1-phosphate N-acetyltransferase</fullName>
            <ecNumber evidence="18">2.3.1.157</ecNumber>
        </recommendedName>
    </domain>
</protein>
<comment type="similarity">
    <text evidence="2 18">In the C-terminal section; belongs to the transferase hexapeptide repeat family.</text>
</comment>
<accession>A0AAJ5WY22</accession>
<feature type="binding site" evidence="18">
    <location>
        <position position="350"/>
    </location>
    <ligand>
        <name>UDP-N-acetyl-alpha-D-glucosamine</name>
        <dbReference type="ChEBI" id="CHEBI:57705"/>
    </ligand>
</feature>
<dbReference type="InterPro" id="IPR025877">
    <property type="entry name" value="MobA-like_NTP_Trfase"/>
</dbReference>
<feature type="binding site" evidence="18">
    <location>
        <position position="335"/>
    </location>
    <ligand>
        <name>UDP-N-acetyl-alpha-D-glucosamine</name>
        <dbReference type="ChEBI" id="CHEBI:57705"/>
    </ligand>
</feature>
<keyword evidence="4 18" id="KW-0963">Cytoplasm</keyword>
<evidence type="ECO:0000256" key="9">
    <source>
        <dbReference type="ARBA" id="ARBA00022842"/>
    </source>
</evidence>
<dbReference type="PROSITE" id="PS00101">
    <property type="entry name" value="HEXAPEP_TRANSFERASES"/>
    <property type="match status" value="1"/>
</dbReference>
<evidence type="ECO:0000256" key="8">
    <source>
        <dbReference type="ARBA" id="ARBA00022737"/>
    </source>
</evidence>
<dbReference type="PANTHER" id="PTHR43584">
    <property type="entry name" value="NUCLEOTIDYL TRANSFERASE"/>
    <property type="match status" value="1"/>
</dbReference>
<keyword evidence="14 18" id="KW-0961">Cell wall biogenesis/degradation</keyword>
<proteinExistence type="inferred from homology"/>
<dbReference type="GO" id="GO:0006048">
    <property type="term" value="P:UDP-N-acetylglucosamine biosynthetic process"/>
    <property type="evidence" value="ECO:0007669"/>
    <property type="project" value="InterPro"/>
</dbReference>
<evidence type="ECO:0000256" key="12">
    <source>
        <dbReference type="ARBA" id="ARBA00023268"/>
    </source>
</evidence>